<sequence>MGGLTGCAFKPISWGEPTGSPVPTASADDALEVAEDYFNQSPDSGAKMLNEGITTMQRISTPHFDARLDRRFAGETLSAQTVAQVFEQGAIRAPQGFELVAFTLQAGHPYYGETDTARAAAEILVAESTVIPLTAPFGVFNDTTRRFAREWVLVILAVPAGAPVMLQIRDEGLTVAVDLRSGAPVVDEAWAANTGFRERVGIKVIGDDQVFHRTLATLPTGALQKQTSRFSFGIKPQASWGLVPWNSEDGWAEKGKQWLRVSTGARVAFEPPGNPAVIMDIDVVNSFQYVEGTAAPIPAHRPKTITTEAIYNGEAVLDVTWLVPGMESRATITCNPVGELRARYSDHPDVSAEFTGAASPISFTLAFSPLEEEW</sequence>
<dbReference type="Proteomes" id="UP000188235">
    <property type="component" value="Chromosome"/>
</dbReference>
<name>A0A1Q2CZ50_9ACTN</name>
<dbReference type="KEGG" id="tfa:BW733_11130"/>
<dbReference type="AlphaFoldDB" id="A0A1Q2CZ50"/>
<organism evidence="1 2">
    <name type="scientific">Tessaracoccus flavescens</name>
    <dbReference type="NCBI Taxonomy" id="399497"/>
    <lineage>
        <taxon>Bacteria</taxon>
        <taxon>Bacillati</taxon>
        <taxon>Actinomycetota</taxon>
        <taxon>Actinomycetes</taxon>
        <taxon>Propionibacteriales</taxon>
        <taxon>Propionibacteriaceae</taxon>
        <taxon>Tessaracoccus</taxon>
    </lineage>
</organism>
<gene>
    <name evidence="1" type="ORF">BW733_11130</name>
</gene>
<dbReference type="EMBL" id="CP019607">
    <property type="protein sequence ID" value="AQP51301.1"/>
    <property type="molecule type" value="Genomic_DNA"/>
</dbReference>
<keyword evidence="2" id="KW-1185">Reference proteome</keyword>
<protein>
    <submittedName>
        <fullName evidence="1">Uncharacterized protein</fullName>
    </submittedName>
</protein>
<evidence type="ECO:0000313" key="1">
    <source>
        <dbReference type="EMBL" id="AQP51301.1"/>
    </source>
</evidence>
<reference evidence="1 2" key="1">
    <citation type="journal article" date="2008" name="Int. J. Syst. Evol. Microbiol.">
        <title>Tessaracoccus flavescens sp. nov., isolated from marine sediment.</title>
        <authorList>
            <person name="Lee D.W."/>
            <person name="Lee S.D."/>
        </authorList>
    </citation>
    <scope>NUCLEOTIDE SEQUENCE [LARGE SCALE GENOMIC DNA]</scope>
    <source>
        <strain evidence="1 2">SST-39T</strain>
    </source>
</reference>
<evidence type="ECO:0000313" key="2">
    <source>
        <dbReference type="Proteomes" id="UP000188235"/>
    </source>
</evidence>
<accession>A0A1Q2CZ50</accession>
<proteinExistence type="predicted"/>